<evidence type="ECO:0000313" key="3">
    <source>
        <dbReference type="Proteomes" id="UP000692954"/>
    </source>
</evidence>
<dbReference type="EMBL" id="CAJJDN010000045">
    <property type="protein sequence ID" value="CAD8083782.1"/>
    <property type="molecule type" value="Genomic_DNA"/>
</dbReference>
<evidence type="ECO:0000256" key="1">
    <source>
        <dbReference type="SAM" id="MobiDB-lite"/>
    </source>
</evidence>
<dbReference type="AlphaFoldDB" id="A0A8S1MWY3"/>
<keyword evidence="3" id="KW-1185">Reference proteome</keyword>
<accession>A0A8S1MWY3</accession>
<sequence length="116" mass="13366">MNSPSDSIDDIISLLKKHYHPNSNQEHKSAQQNYRQKPSTGNALFPQIKQQLNVLNGIRNTYNNGQDKYRRKAVSLNRQQQQAKTQIKDNSCYLSPMIRCLTFKPYSGSNEIIINV</sequence>
<dbReference type="Proteomes" id="UP000692954">
    <property type="component" value="Unassembled WGS sequence"/>
</dbReference>
<comment type="caution">
    <text evidence="2">The sequence shown here is derived from an EMBL/GenBank/DDBJ whole genome shotgun (WGS) entry which is preliminary data.</text>
</comment>
<feature type="region of interest" description="Disordered" evidence="1">
    <location>
        <begin position="16"/>
        <end position="43"/>
    </location>
</feature>
<name>A0A8S1MWY3_9CILI</name>
<evidence type="ECO:0000313" key="2">
    <source>
        <dbReference type="EMBL" id="CAD8083782.1"/>
    </source>
</evidence>
<organism evidence="2 3">
    <name type="scientific">Paramecium sonneborni</name>
    <dbReference type="NCBI Taxonomy" id="65129"/>
    <lineage>
        <taxon>Eukaryota</taxon>
        <taxon>Sar</taxon>
        <taxon>Alveolata</taxon>
        <taxon>Ciliophora</taxon>
        <taxon>Intramacronucleata</taxon>
        <taxon>Oligohymenophorea</taxon>
        <taxon>Peniculida</taxon>
        <taxon>Parameciidae</taxon>
        <taxon>Paramecium</taxon>
    </lineage>
</organism>
<feature type="compositionally biased region" description="Polar residues" evidence="1">
    <location>
        <begin position="30"/>
        <end position="43"/>
    </location>
</feature>
<reference evidence="2" key="1">
    <citation type="submission" date="2021-01" db="EMBL/GenBank/DDBJ databases">
        <authorList>
            <consortium name="Genoscope - CEA"/>
            <person name="William W."/>
        </authorList>
    </citation>
    <scope>NUCLEOTIDE SEQUENCE</scope>
</reference>
<gene>
    <name evidence="2" type="ORF">PSON_ATCC_30995.1.T0450269</name>
</gene>
<proteinExistence type="predicted"/>
<protein>
    <submittedName>
        <fullName evidence="2">Uncharacterized protein</fullName>
    </submittedName>
</protein>